<accession>A0A8S5L7F5</accession>
<evidence type="ECO:0000313" key="2">
    <source>
        <dbReference type="EMBL" id="DAD65872.1"/>
    </source>
</evidence>
<dbReference type="EMBL" id="BK014649">
    <property type="protein sequence ID" value="DAD65872.1"/>
    <property type="molecule type" value="Genomic_DNA"/>
</dbReference>
<organism evidence="2">
    <name type="scientific">CrAss-like virus sp. ctt4r3</name>
    <dbReference type="NCBI Taxonomy" id="2823619"/>
    <lineage>
        <taxon>Viruses</taxon>
        <taxon>Duplodnaviria</taxon>
        <taxon>Heunggongvirae</taxon>
        <taxon>Uroviricota</taxon>
        <taxon>Caudoviricetes</taxon>
        <taxon>Crassvirales</taxon>
    </lineage>
</organism>
<feature type="transmembrane region" description="Helical" evidence="1">
    <location>
        <begin position="18"/>
        <end position="36"/>
    </location>
</feature>
<keyword evidence="1" id="KW-0812">Transmembrane</keyword>
<evidence type="ECO:0000256" key="1">
    <source>
        <dbReference type="SAM" id="Phobius"/>
    </source>
</evidence>
<proteinExistence type="predicted"/>
<keyword evidence="1" id="KW-1133">Transmembrane helix</keyword>
<reference evidence="2" key="1">
    <citation type="journal article" date="2021" name="Proc. Natl. Acad. Sci. U.S.A.">
        <title>A Catalog of Tens of Thousands of Viruses from Human Metagenomes Reveals Hidden Associations with Chronic Diseases.</title>
        <authorList>
            <person name="Tisza M.J."/>
            <person name="Buck C.B."/>
        </authorList>
    </citation>
    <scope>NUCLEOTIDE SEQUENCE</scope>
    <source>
        <strain evidence="2">Ctt4r3</strain>
    </source>
</reference>
<name>A0A8S5L7F5_9CAUD</name>
<protein>
    <submittedName>
        <fullName evidence="2">Uncharacterized protein</fullName>
    </submittedName>
</protein>
<sequence length="183" mass="21737">MTAEQEKTFKEKGVYNDIILMTNLTMIYCYIMFFSLEETINLLGKLYRHSTKYYYNIIREVLDKINCDNINCFKTSQSDAAQMVLDISKEIEDRLNFDDKQLYILFVINQKAFDNIHKFEPEVTSIFKKQIEYIYHKLIEYCPVEFDKSKMNIATLVINQVINRVKAREESDGSLTIIYDEPK</sequence>
<keyword evidence="1" id="KW-0472">Membrane</keyword>